<proteinExistence type="predicted"/>
<dbReference type="Gene3D" id="1.10.30.50">
    <property type="match status" value="1"/>
</dbReference>
<sequence length="394" mass="43495">MRSMNTHAVLQFLSGNGIAILQFFHQLILQGKTQDDLTRDYALDRAWVGSVMKLAKELFDPRPSPSRDECISVAKELGLGIEVLKAINPALGRLNKKASMTKDDLRLRLYREARGMTPAEAKAHANTRVVALNDACGATPRKPAVRISKSTDAAGQRHIHASLDDATASAVAEKLHAGARWLTKKTPSLSYSQAMAEIFAIAILDSPALGGRKRREGLILLPADGYTHRGNGMLATTDGSLIPAHKLAEHLLEEYGYAMLYALNDEGVPEPVDLYRTKRYANDKQRLMITADQLTCSHPDCHRLANNSHIHHCTAWERGGETNVKNLVAACATHNRRNDDDPERHKNGYFRRMPHSGCAGFQPADPSLPPRRTRVPFAAYSARVWACDHFGVTV</sequence>
<keyword evidence="3" id="KW-1185">Reference proteome</keyword>
<dbReference type="STRING" id="257309.DIP0977"/>
<dbReference type="InterPro" id="IPR003615">
    <property type="entry name" value="HNH_nuc"/>
</dbReference>
<dbReference type="HOGENOM" id="CLU_051470_0_0_11"/>
<dbReference type="AlphaFoldDB" id="Q6NI03"/>
<dbReference type="EMBL" id="BX248356">
    <property type="protein sequence ID" value="CAE49495.1"/>
    <property type="molecule type" value="Genomic_DNA"/>
</dbReference>
<dbReference type="CDD" id="cd00085">
    <property type="entry name" value="HNHc"/>
    <property type="match status" value="1"/>
</dbReference>
<protein>
    <recommendedName>
        <fullName evidence="1">HNH nuclease domain-containing protein</fullName>
    </recommendedName>
</protein>
<accession>Q6NI03</accession>
<evidence type="ECO:0000259" key="1">
    <source>
        <dbReference type="SMART" id="SM00507"/>
    </source>
</evidence>
<dbReference type="SMART" id="SM00507">
    <property type="entry name" value="HNHc"/>
    <property type="match status" value="1"/>
</dbReference>
<evidence type="ECO:0000313" key="2">
    <source>
        <dbReference type="EMBL" id="CAE49495.1"/>
    </source>
</evidence>
<gene>
    <name evidence="2" type="ordered locus">DIP0977</name>
</gene>
<dbReference type="Proteomes" id="UP000002198">
    <property type="component" value="Chromosome"/>
</dbReference>
<evidence type="ECO:0000313" key="3">
    <source>
        <dbReference type="Proteomes" id="UP000002198"/>
    </source>
</evidence>
<organism evidence="2 3">
    <name type="scientific">Corynebacterium diphtheriae (strain ATCC 700971 / NCTC 13129 / Biotype gravis)</name>
    <dbReference type="NCBI Taxonomy" id="257309"/>
    <lineage>
        <taxon>Bacteria</taxon>
        <taxon>Bacillati</taxon>
        <taxon>Actinomycetota</taxon>
        <taxon>Actinomycetes</taxon>
        <taxon>Mycobacteriales</taxon>
        <taxon>Corynebacteriaceae</taxon>
        <taxon>Corynebacterium</taxon>
    </lineage>
</organism>
<feature type="domain" description="HNH nuclease" evidence="1">
    <location>
        <begin position="284"/>
        <end position="336"/>
    </location>
</feature>
<reference evidence="2 3" key="1">
    <citation type="journal article" date="2003" name="Nucleic Acids Res.">
        <title>The complete genome sequence and analysis of Corynebacterium diphtheriae NCTC13129.</title>
        <authorList>
            <person name="Cerdeno-Tarraga A.M."/>
            <person name="Efstratiou A."/>
            <person name="Dover L.G."/>
            <person name="Holden M.T.G."/>
            <person name="Pallen M."/>
            <person name="Bentley S.D."/>
            <person name="Besra G.S."/>
            <person name="Churcher C."/>
            <person name="James K.D."/>
            <person name="De Zoysa A."/>
            <person name="Chillingworth T."/>
            <person name="Cronin A."/>
            <person name="Dowd L."/>
            <person name="Feltwell T."/>
            <person name="Hamlin N."/>
            <person name="Holroyd S."/>
            <person name="Jagels K."/>
            <person name="Moule S."/>
            <person name="Quail M.A."/>
            <person name="Rabbinowitsch E."/>
            <person name="Rutherford K."/>
            <person name="Thomson N.R."/>
            <person name="Unwin L."/>
            <person name="Whitehead S."/>
            <person name="Barrell B.G.Parkhill.J."/>
        </authorList>
    </citation>
    <scope>NUCLEOTIDE SEQUENCE [LARGE SCALE GENOMIC DNA]</scope>
    <source>
        <strain evidence="3">ATCC 700971 / NCTC 13129 / Biotype gravis</strain>
    </source>
</reference>
<dbReference type="KEGG" id="cdi:DIP0977"/>
<name>Q6NI03_CORDI</name>